<dbReference type="Proteomes" id="UP000192266">
    <property type="component" value="Unassembled WGS sequence"/>
</dbReference>
<reference evidence="1 2" key="1">
    <citation type="submission" date="2017-04" db="EMBL/GenBank/DDBJ databases">
        <authorList>
            <person name="Afonso C.L."/>
            <person name="Miller P.J."/>
            <person name="Scott M.A."/>
            <person name="Spackman E."/>
            <person name="Goraichik I."/>
            <person name="Dimitrov K.M."/>
            <person name="Suarez D.L."/>
            <person name="Swayne D.E."/>
        </authorList>
    </citation>
    <scope>NUCLEOTIDE SEQUENCE [LARGE SCALE GENOMIC DNA]</scope>
    <source>
        <strain evidence="1 2">DSM 11622</strain>
    </source>
</reference>
<evidence type="ECO:0000313" key="1">
    <source>
        <dbReference type="EMBL" id="SMB99473.1"/>
    </source>
</evidence>
<keyword evidence="2" id="KW-1185">Reference proteome</keyword>
<gene>
    <name evidence="1" type="ORF">SAMN00120144_0212</name>
</gene>
<protein>
    <submittedName>
        <fullName evidence="1">Uncharacterized protein</fullName>
    </submittedName>
</protein>
<evidence type="ECO:0000313" key="2">
    <source>
        <dbReference type="Proteomes" id="UP000192266"/>
    </source>
</evidence>
<accession>A0A1W1W1U3</accession>
<name>A0A1W1W1U3_9BACT</name>
<sequence length="113" mass="12128">MQGCEAGNNVGVRRQLSDDGEQLFFAGNRAGRLAQGLGQHVEGRVANLPEVVVVAGHGIDQRVLEQQRKPLLEGRFRLEFLVDGLLQLAQVEQGFVDVENQQLGAVGGNSHGG</sequence>
<dbReference type="AlphaFoldDB" id="A0A1W1W1U3"/>
<organism evidence="1 2">
    <name type="scientific">Hymenobacter roseosalivarius DSM 11622</name>
    <dbReference type="NCBI Taxonomy" id="645990"/>
    <lineage>
        <taxon>Bacteria</taxon>
        <taxon>Pseudomonadati</taxon>
        <taxon>Bacteroidota</taxon>
        <taxon>Cytophagia</taxon>
        <taxon>Cytophagales</taxon>
        <taxon>Hymenobacteraceae</taxon>
        <taxon>Hymenobacter</taxon>
    </lineage>
</organism>
<proteinExistence type="predicted"/>
<dbReference type="RefSeq" id="WP_234997451.1">
    <property type="nucleotide sequence ID" value="NZ_FWWW01000091.1"/>
</dbReference>
<dbReference type="EMBL" id="FWWW01000091">
    <property type="protein sequence ID" value="SMB99473.1"/>
    <property type="molecule type" value="Genomic_DNA"/>
</dbReference>